<dbReference type="Pfam" id="PF00487">
    <property type="entry name" value="FA_desaturase"/>
    <property type="match status" value="1"/>
</dbReference>
<gene>
    <name evidence="17" type="primary">OLE1</name>
    <name evidence="17" type="ORF">GLX27_003003</name>
</gene>
<evidence type="ECO:0000256" key="12">
    <source>
        <dbReference type="ARBA" id="ARBA00023136"/>
    </source>
</evidence>
<dbReference type="InterPro" id="IPR018506">
    <property type="entry name" value="Cyt_B5_heme-BS"/>
</dbReference>
<comment type="subcellular location">
    <subcellularLocation>
        <location evidence="1">Membrane</location>
        <topology evidence="1">Multi-pass membrane protein</topology>
    </subcellularLocation>
</comment>
<keyword evidence="10" id="KW-0408">Iron</keyword>
<feature type="region of interest" description="Disordered" evidence="14">
    <location>
        <begin position="437"/>
        <end position="465"/>
    </location>
</feature>
<evidence type="ECO:0000256" key="2">
    <source>
        <dbReference type="ARBA" id="ARBA00009295"/>
    </source>
</evidence>
<evidence type="ECO:0000256" key="14">
    <source>
        <dbReference type="SAM" id="MobiDB-lite"/>
    </source>
</evidence>
<keyword evidence="3" id="KW-0444">Lipid biosynthesis</keyword>
<organism evidence="17 18">
    <name type="scientific">Malassezia furfur</name>
    <name type="common">Pityriasis versicolor infection agent</name>
    <name type="synonym">Pityrosporum furfur</name>
    <dbReference type="NCBI Taxonomy" id="55194"/>
    <lineage>
        <taxon>Eukaryota</taxon>
        <taxon>Fungi</taxon>
        <taxon>Dikarya</taxon>
        <taxon>Basidiomycota</taxon>
        <taxon>Ustilaginomycotina</taxon>
        <taxon>Malasseziomycetes</taxon>
        <taxon>Malasseziales</taxon>
        <taxon>Malasseziaceae</taxon>
        <taxon>Malassezia</taxon>
    </lineage>
</organism>
<keyword evidence="5 15" id="KW-0812">Transmembrane</keyword>
<reference evidence="17 18" key="1">
    <citation type="journal article" date="2020" name="Elife">
        <title>Loss of centromere function drives karyotype evolution in closely related Malassezia species.</title>
        <authorList>
            <person name="Sankaranarayanan S.R."/>
            <person name="Ianiri G."/>
            <person name="Coelho M.A."/>
            <person name="Reza M.H."/>
            <person name="Thimmappa B.C."/>
            <person name="Ganguly P."/>
            <person name="Vadnala R.N."/>
            <person name="Sun S."/>
            <person name="Siddharthan R."/>
            <person name="Tellgren-Roth C."/>
            <person name="Dawson T.L."/>
            <person name="Heitman J."/>
            <person name="Sanyal K."/>
        </authorList>
    </citation>
    <scope>NUCLEOTIDE SEQUENCE [LARGE SCALE GENOMIC DNA]</scope>
    <source>
        <strain evidence="17">CBS14141</strain>
    </source>
</reference>
<dbReference type="InterPro" id="IPR005804">
    <property type="entry name" value="FA_desaturase_dom"/>
</dbReference>
<evidence type="ECO:0000313" key="18">
    <source>
        <dbReference type="Proteomes" id="UP000818624"/>
    </source>
</evidence>
<feature type="compositionally biased region" description="Low complexity" evidence="14">
    <location>
        <begin position="437"/>
        <end position="462"/>
    </location>
</feature>
<evidence type="ECO:0000256" key="7">
    <source>
        <dbReference type="ARBA" id="ARBA00022832"/>
    </source>
</evidence>
<sequence length="528" mass="59625">MHSLESIMSDTRPRTQEESPSYVETILAREKPLPPVQWRNILFEIQWISFLALVIPPILAIYAFCYVPLQYATMAWAVSYYFLTGMGITAGYHRLWAHRSYTASDPLQAFLMCMGSGAVEGSILWWSRGHRSHHRYTDTDLDPYGAHTGLVWAHVGWMVVKPRRRPGPVDTGDLKKNKFVQFQQRHYIPMILFWGLVFPTLVAGLGWGDWKGGFFFAGVARLVLVHHSTFSINSLAHYLGEASFDAKHSPRDNVITALATLGEGYHNFHHEFPMDFRNAIKWYQYDPTKWFIWSMSKIGLASNLKIFPDNEVKKGRLAMKLQKLREDEEMLSYAKTPKELPLLSWDDFVAESKKRPLIAIHGFIHDVSEFMDNHPGGRALVASRIGQDATVAFEGGIYEHSNAAHNMLSMMRVGVLSGGYAPAKVWPRMSAESAYDTSSAMPEMTSASSSSDSDSCEMESSPRPVQISTIEVLSEEGKSSEGKPLPQRTGVYKDALTYIPPGEAYHIHKRRELGTNVKLNNTKFGKLL</sequence>
<protein>
    <submittedName>
        <fullName evidence="17">Stearoyl-CoA 9-desaturase</fullName>
        <ecNumber evidence="17">1.14.19.1</ecNumber>
    </submittedName>
</protein>
<dbReference type="PROSITE" id="PS50255">
    <property type="entry name" value="CYTOCHROME_B5_2"/>
    <property type="match status" value="1"/>
</dbReference>
<evidence type="ECO:0000256" key="5">
    <source>
        <dbReference type="ARBA" id="ARBA00022692"/>
    </source>
</evidence>
<feature type="transmembrane region" description="Helical" evidence="15">
    <location>
        <begin position="187"/>
        <end position="208"/>
    </location>
</feature>
<keyword evidence="8 15" id="KW-1133">Transmembrane helix</keyword>
<dbReference type="Pfam" id="PF00173">
    <property type="entry name" value="Cyt-b5"/>
    <property type="match status" value="1"/>
</dbReference>
<dbReference type="PROSITE" id="PS00191">
    <property type="entry name" value="CYTOCHROME_B5_1"/>
    <property type="match status" value="1"/>
</dbReference>
<dbReference type="PANTHER" id="PTHR11351">
    <property type="entry name" value="ACYL-COA DESATURASE"/>
    <property type="match status" value="1"/>
</dbReference>
<keyword evidence="18" id="KW-1185">Reference proteome</keyword>
<feature type="domain" description="Cytochrome b5 heme-binding" evidence="16">
    <location>
        <begin position="322"/>
        <end position="417"/>
    </location>
</feature>
<evidence type="ECO:0000313" key="17">
    <source>
        <dbReference type="EMBL" id="WFD48334.1"/>
    </source>
</evidence>
<keyword evidence="12 15" id="KW-0472">Membrane</keyword>
<evidence type="ECO:0000256" key="15">
    <source>
        <dbReference type="SAM" id="Phobius"/>
    </source>
</evidence>
<keyword evidence="7" id="KW-0276">Fatty acid metabolism</keyword>
<keyword evidence="9 17" id="KW-0560">Oxidoreductase</keyword>
<name>A0ABY8ETD0_MALFU</name>
<dbReference type="EMBL" id="CP046236">
    <property type="protein sequence ID" value="WFD48334.1"/>
    <property type="molecule type" value="Genomic_DNA"/>
</dbReference>
<evidence type="ECO:0000256" key="4">
    <source>
        <dbReference type="ARBA" id="ARBA00022617"/>
    </source>
</evidence>
<evidence type="ECO:0000256" key="3">
    <source>
        <dbReference type="ARBA" id="ARBA00022516"/>
    </source>
</evidence>
<evidence type="ECO:0000256" key="9">
    <source>
        <dbReference type="ARBA" id="ARBA00023002"/>
    </source>
</evidence>
<dbReference type="SMART" id="SM01117">
    <property type="entry name" value="Cyt-b5"/>
    <property type="match status" value="1"/>
</dbReference>
<keyword evidence="6" id="KW-0479">Metal-binding</keyword>
<evidence type="ECO:0000256" key="11">
    <source>
        <dbReference type="ARBA" id="ARBA00023098"/>
    </source>
</evidence>
<evidence type="ECO:0000256" key="10">
    <source>
        <dbReference type="ARBA" id="ARBA00023004"/>
    </source>
</evidence>
<evidence type="ECO:0000256" key="8">
    <source>
        <dbReference type="ARBA" id="ARBA00022989"/>
    </source>
</evidence>
<dbReference type="EC" id="1.14.19.1" evidence="17"/>
<feature type="region of interest" description="Disordered" evidence="14">
    <location>
        <begin position="1"/>
        <end position="20"/>
    </location>
</feature>
<feature type="transmembrane region" description="Helical" evidence="15">
    <location>
        <begin position="45"/>
        <end position="67"/>
    </location>
</feature>
<dbReference type="Gene3D" id="3.10.120.10">
    <property type="entry name" value="Cytochrome b5-like heme/steroid binding domain"/>
    <property type="match status" value="1"/>
</dbReference>
<keyword evidence="4" id="KW-0349">Heme</keyword>
<evidence type="ECO:0000256" key="6">
    <source>
        <dbReference type="ARBA" id="ARBA00022723"/>
    </source>
</evidence>
<evidence type="ECO:0000256" key="1">
    <source>
        <dbReference type="ARBA" id="ARBA00004141"/>
    </source>
</evidence>
<comment type="similarity">
    <text evidence="2">Belongs to the fatty acid desaturase type 1 family.</text>
</comment>
<evidence type="ECO:0000259" key="16">
    <source>
        <dbReference type="PROSITE" id="PS50255"/>
    </source>
</evidence>
<proteinExistence type="inferred from homology"/>
<evidence type="ECO:0000256" key="13">
    <source>
        <dbReference type="ARBA" id="ARBA00023160"/>
    </source>
</evidence>
<feature type="transmembrane region" description="Helical" evidence="15">
    <location>
        <begin position="107"/>
        <end position="126"/>
    </location>
</feature>
<dbReference type="InterPro" id="IPR001199">
    <property type="entry name" value="Cyt_B5-like_heme/steroid-bd"/>
</dbReference>
<dbReference type="CDD" id="cd03505">
    <property type="entry name" value="Delta9-FADS-like"/>
    <property type="match status" value="1"/>
</dbReference>
<dbReference type="InterPro" id="IPR015876">
    <property type="entry name" value="Acyl-CoA_DS"/>
</dbReference>
<accession>A0ABY8ETD0</accession>
<keyword evidence="11" id="KW-0443">Lipid metabolism</keyword>
<dbReference type="PANTHER" id="PTHR11351:SF31">
    <property type="entry name" value="DESATURASE 1, ISOFORM A-RELATED"/>
    <property type="match status" value="1"/>
</dbReference>
<dbReference type="SUPFAM" id="SSF55856">
    <property type="entry name" value="Cytochrome b5-like heme/steroid binding domain"/>
    <property type="match status" value="1"/>
</dbReference>
<feature type="transmembrane region" description="Helical" evidence="15">
    <location>
        <begin position="74"/>
        <end position="95"/>
    </location>
</feature>
<keyword evidence="13" id="KW-0275">Fatty acid biosynthesis</keyword>
<dbReference type="Proteomes" id="UP000818624">
    <property type="component" value="Chromosome 3"/>
</dbReference>
<dbReference type="PRINTS" id="PR00075">
    <property type="entry name" value="FACDDSATRASE"/>
</dbReference>
<dbReference type="InterPro" id="IPR036400">
    <property type="entry name" value="Cyt_B5-like_heme/steroid_sf"/>
</dbReference>
<dbReference type="GO" id="GO:0004768">
    <property type="term" value="F:stearoyl-CoA 9-desaturase activity"/>
    <property type="evidence" value="ECO:0007669"/>
    <property type="project" value="UniProtKB-EC"/>
</dbReference>